<dbReference type="NCBIfam" id="TIGR02980">
    <property type="entry name" value="SigBFG"/>
    <property type="match status" value="1"/>
</dbReference>
<keyword evidence="4" id="KW-0804">Transcription</keyword>
<dbReference type="InterPro" id="IPR013324">
    <property type="entry name" value="RNA_pol_sigma_r3/r4-like"/>
</dbReference>
<dbReference type="SUPFAM" id="SSF88659">
    <property type="entry name" value="Sigma3 and sigma4 domains of RNA polymerase sigma factors"/>
    <property type="match status" value="2"/>
</dbReference>
<evidence type="ECO:0000256" key="5">
    <source>
        <dbReference type="SAM" id="MobiDB-lite"/>
    </source>
</evidence>
<dbReference type="InterPro" id="IPR013325">
    <property type="entry name" value="RNA_pol_sigma_r2"/>
</dbReference>
<dbReference type="NCBIfam" id="TIGR02937">
    <property type="entry name" value="sigma70-ECF"/>
    <property type="match status" value="1"/>
</dbReference>
<keyword evidence="2" id="KW-0731">Sigma factor</keyword>
<dbReference type="InterPro" id="IPR000943">
    <property type="entry name" value="RNA_pol_sigma70"/>
</dbReference>
<dbReference type="Pfam" id="PF04542">
    <property type="entry name" value="Sigma70_r2"/>
    <property type="match status" value="1"/>
</dbReference>
<dbReference type="PRINTS" id="PR00046">
    <property type="entry name" value="SIGMA70FCT"/>
</dbReference>
<dbReference type="InterPro" id="IPR007624">
    <property type="entry name" value="RNA_pol_sigma70_r3"/>
</dbReference>
<feature type="domain" description="RNA polymerase sigma-70" evidence="6">
    <location>
        <begin position="160"/>
        <end position="173"/>
    </location>
</feature>
<reference evidence="7" key="1">
    <citation type="submission" date="2021-11" db="EMBL/GenBank/DDBJ databases">
        <title>Streptomyces corallinus and Kineosporia corallina sp. nov., two new coral-derived marine actinobacteria.</title>
        <authorList>
            <person name="Buangrab K."/>
            <person name="Sutthacheep M."/>
            <person name="Yeemin T."/>
            <person name="Harunari E."/>
            <person name="Igarashi Y."/>
            <person name="Sripreechasak P."/>
            <person name="Kanchanasin P."/>
            <person name="Tanasupawat S."/>
            <person name="Phongsopitanun W."/>
        </authorList>
    </citation>
    <scope>NUCLEOTIDE SEQUENCE</scope>
    <source>
        <strain evidence="7">JCM 31032</strain>
    </source>
</reference>
<dbReference type="InterPro" id="IPR014322">
    <property type="entry name" value="RNA_pol_sigma-B/F/G"/>
</dbReference>
<dbReference type="PROSITE" id="PS00715">
    <property type="entry name" value="SIGMA70_1"/>
    <property type="match status" value="1"/>
</dbReference>
<evidence type="ECO:0000256" key="3">
    <source>
        <dbReference type="ARBA" id="ARBA00023125"/>
    </source>
</evidence>
<evidence type="ECO:0000313" key="8">
    <source>
        <dbReference type="Proteomes" id="UP001138997"/>
    </source>
</evidence>
<dbReference type="Gene3D" id="1.20.120.1810">
    <property type="match status" value="1"/>
</dbReference>
<dbReference type="Gene3D" id="1.10.10.10">
    <property type="entry name" value="Winged helix-like DNA-binding domain superfamily/Winged helix DNA-binding domain"/>
    <property type="match status" value="2"/>
</dbReference>
<evidence type="ECO:0000259" key="6">
    <source>
        <dbReference type="PROSITE" id="PS00715"/>
    </source>
</evidence>
<dbReference type="SUPFAM" id="SSF88946">
    <property type="entry name" value="Sigma2 domain of RNA polymerase sigma factors"/>
    <property type="match status" value="1"/>
</dbReference>
<gene>
    <name evidence="7" type="ORF">LR394_31370</name>
</gene>
<evidence type="ECO:0000256" key="2">
    <source>
        <dbReference type="ARBA" id="ARBA00023082"/>
    </source>
</evidence>
<evidence type="ECO:0000313" key="7">
    <source>
        <dbReference type="EMBL" id="MCD5315407.1"/>
    </source>
</evidence>
<sequence length="351" mass="38857">MIQQQETTLSVLQRTPQRGETPDAGESTDPPGQQDESALPPESVLDDQVSAPAEAAPVRAPHRRAAQTPAASISSVAARLRENEDLDEETAGAARPRGRHVREDEGDTPAQSDPDLLRLAALPKTDPQYQQLRRTVIEAHLPLVHHLAQRFKGRGEPYDDLVQVGTIGLLHAVDRFDPHRGAFAAFAVPTIVGEIRRHFRDRGWAMRIPRRIQDLGRRVSEARETLTHTLDRSPTVQEIAQHLDVDADLVIEALDTASAYITVPLPTTADESDRMGKAFEDAGLELVEQRETLRPLLARLPEREQRILELRFGKGLSQAQIAAEVGVSQMHVSRLLTKSLNILRSGLTQEL</sequence>
<dbReference type="CDD" id="cd06171">
    <property type="entry name" value="Sigma70_r4"/>
    <property type="match status" value="1"/>
</dbReference>
<evidence type="ECO:0000256" key="4">
    <source>
        <dbReference type="ARBA" id="ARBA00023163"/>
    </source>
</evidence>
<dbReference type="PANTHER" id="PTHR30385">
    <property type="entry name" value="SIGMA FACTOR F FLAGELLAR"/>
    <property type="match status" value="1"/>
</dbReference>
<dbReference type="Pfam" id="PF04539">
    <property type="entry name" value="Sigma70_r3"/>
    <property type="match status" value="1"/>
</dbReference>
<proteinExistence type="predicted"/>
<dbReference type="Pfam" id="PF04545">
    <property type="entry name" value="Sigma70_r4"/>
    <property type="match status" value="1"/>
</dbReference>
<dbReference type="GO" id="GO:0003677">
    <property type="term" value="F:DNA binding"/>
    <property type="evidence" value="ECO:0007669"/>
    <property type="project" value="UniProtKB-KW"/>
</dbReference>
<dbReference type="InterPro" id="IPR007630">
    <property type="entry name" value="RNA_pol_sigma70_r4"/>
</dbReference>
<feature type="region of interest" description="Disordered" evidence="5">
    <location>
        <begin position="1"/>
        <end position="113"/>
    </location>
</feature>
<keyword evidence="1" id="KW-0805">Transcription regulation</keyword>
<dbReference type="AlphaFoldDB" id="A0A9X1NI07"/>
<dbReference type="PANTHER" id="PTHR30385:SF4">
    <property type="entry name" value="RNA POLYMERASE SIGMA-E FACTOR"/>
    <property type="match status" value="1"/>
</dbReference>
<dbReference type="InterPro" id="IPR014284">
    <property type="entry name" value="RNA_pol_sigma-70_dom"/>
</dbReference>
<feature type="compositionally biased region" description="Polar residues" evidence="5">
    <location>
        <begin position="1"/>
        <end position="18"/>
    </location>
</feature>
<keyword evidence="8" id="KW-1185">Reference proteome</keyword>
<keyword evidence="3" id="KW-0238">DNA-binding</keyword>
<protein>
    <submittedName>
        <fullName evidence="7">SigB/SigF/SigG family RNA polymerase sigma factor</fullName>
    </submittedName>
</protein>
<comment type="caution">
    <text evidence="7">The sequence shown here is derived from an EMBL/GenBank/DDBJ whole genome shotgun (WGS) entry which is preliminary data.</text>
</comment>
<evidence type="ECO:0000256" key="1">
    <source>
        <dbReference type="ARBA" id="ARBA00023015"/>
    </source>
</evidence>
<dbReference type="InterPro" id="IPR036388">
    <property type="entry name" value="WH-like_DNA-bd_sf"/>
</dbReference>
<dbReference type="InterPro" id="IPR007627">
    <property type="entry name" value="RNA_pol_sigma70_r2"/>
</dbReference>
<dbReference type="GO" id="GO:0006352">
    <property type="term" value="P:DNA-templated transcription initiation"/>
    <property type="evidence" value="ECO:0007669"/>
    <property type="project" value="InterPro"/>
</dbReference>
<accession>A0A9X1NI07</accession>
<dbReference type="Proteomes" id="UP001138997">
    <property type="component" value="Unassembled WGS sequence"/>
</dbReference>
<name>A0A9X1NI07_9ACTN</name>
<dbReference type="RefSeq" id="WP_231448230.1">
    <property type="nucleotide sequence ID" value="NZ_JAJOMB010000022.1"/>
</dbReference>
<dbReference type="EMBL" id="JAJOMB010000022">
    <property type="protein sequence ID" value="MCD5315407.1"/>
    <property type="molecule type" value="Genomic_DNA"/>
</dbReference>
<organism evidence="7 8">
    <name type="scientific">Kineosporia babensis</name>
    <dbReference type="NCBI Taxonomy" id="499548"/>
    <lineage>
        <taxon>Bacteria</taxon>
        <taxon>Bacillati</taxon>
        <taxon>Actinomycetota</taxon>
        <taxon>Actinomycetes</taxon>
        <taxon>Kineosporiales</taxon>
        <taxon>Kineosporiaceae</taxon>
        <taxon>Kineosporia</taxon>
    </lineage>
</organism>
<dbReference type="GO" id="GO:0016987">
    <property type="term" value="F:sigma factor activity"/>
    <property type="evidence" value="ECO:0007669"/>
    <property type="project" value="UniProtKB-KW"/>
</dbReference>